<keyword evidence="3" id="KW-1185">Reference proteome</keyword>
<evidence type="ECO:0000259" key="1">
    <source>
        <dbReference type="Pfam" id="PF09325"/>
    </source>
</evidence>
<dbReference type="GO" id="GO:0005768">
    <property type="term" value="C:endosome"/>
    <property type="evidence" value="ECO:0007669"/>
    <property type="project" value="TreeGrafter"/>
</dbReference>
<dbReference type="OrthoDB" id="9976382at2759"/>
<dbReference type="CDD" id="cd07596">
    <property type="entry name" value="BAR_SNX"/>
    <property type="match status" value="1"/>
</dbReference>
<dbReference type="AlphaFoldDB" id="A0A8H7Q5A2"/>
<feature type="domain" description="Sorting nexin/Vps5-like C-terminal" evidence="1">
    <location>
        <begin position="229"/>
        <end position="457"/>
    </location>
</feature>
<dbReference type="GO" id="GO:0042147">
    <property type="term" value="P:retrograde transport, endosome to Golgi"/>
    <property type="evidence" value="ECO:0007669"/>
    <property type="project" value="TreeGrafter"/>
</dbReference>
<proteinExistence type="predicted"/>
<dbReference type="InterPro" id="IPR027267">
    <property type="entry name" value="AH/BAR_dom_sf"/>
</dbReference>
<dbReference type="GO" id="GO:0005829">
    <property type="term" value="C:cytosol"/>
    <property type="evidence" value="ECO:0007669"/>
    <property type="project" value="GOC"/>
</dbReference>
<dbReference type="SUPFAM" id="SSF64268">
    <property type="entry name" value="PX domain"/>
    <property type="match status" value="1"/>
</dbReference>
<organism evidence="2 3">
    <name type="scientific">Umbelopsis vinacea</name>
    <dbReference type="NCBI Taxonomy" id="44442"/>
    <lineage>
        <taxon>Eukaryota</taxon>
        <taxon>Fungi</taxon>
        <taxon>Fungi incertae sedis</taxon>
        <taxon>Mucoromycota</taxon>
        <taxon>Mucoromycotina</taxon>
        <taxon>Umbelopsidomycetes</taxon>
        <taxon>Umbelopsidales</taxon>
        <taxon>Umbelopsidaceae</taxon>
        <taxon>Umbelopsis</taxon>
    </lineage>
</organism>
<evidence type="ECO:0000313" key="2">
    <source>
        <dbReference type="EMBL" id="KAG2185565.1"/>
    </source>
</evidence>
<dbReference type="Gene3D" id="3.30.1520.10">
    <property type="entry name" value="Phox-like domain"/>
    <property type="match status" value="1"/>
</dbReference>
<protein>
    <recommendedName>
        <fullName evidence="1">Sorting nexin/Vps5-like C-terminal domain-containing protein</fullName>
    </recommendedName>
</protein>
<dbReference type="InterPro" id="IPR015404">
    <property type="entry name" value="Vps5_C"/>
</dbReference>
<dbReference type="PANTHER" id="PTHR47433">
    <property type="entry name" value="VACUOLAR PROTEIN SORTING-ASSOCIATED PROTEIN 17"/>
    <property type="match status" value="1"/>
</dbReference>
<dbReference type="InterPro" id="IPR053055">
    <property type="entry name" value="VPS17"/>
</dbReference>
<sequence>MYRIRSNAIRRYAAHPQSKCLVSLYANPQTPQRTGPTGQAIAMGAAAVGLGYWVFARKSGIKAKDEAGDDISLKDPENSTHSDKLIRVCYRISILVWPAMLQSYSTWREEDVKHSIHIKIDSSDLNRKEPVFWLECSTNLNKYLRKQRRFPRTISDFRRLAVYLTHAYSNGFVPALPKATNPHNLQRWLDIICRNDRLSESEALREFVESDVGFYPHPVKPPPRRRATSLLSTGSGSSETVEDIDFDFVETKRAIEEFERHVIVCNRKCETEVIYRRELAVAESDLGSEFVSLGAIEREPGLFLIFKNMSKAFNLVADLEHSKAVSESVTILDQMKYQLLNSQAAQETLQVRLKALSEYRECSRLTQTRLRAMERLKFSSSIDHGSVNDAINDLQDAKLSEAETKQKFETLNSGIKRDICEDYRNDVSEDIRRAIADHVRAQIRIHKRQLQVFESLRPTDVTSRISSVSIHFNLNEAPDNISTIY</sequence>
<dbReference type="PANTHER" id="PTHR47433:SF1">
    <property type="entry name" value="VACUOLAR PROTEIN SORTING-ASSOCIATED PROTEIN 17"/>
    <property type="match status" value="1"/>
</dbReference>
<name>A0A8H7Q5A2_9FUNG</name>
<dbReference type="GO" id="GO:0006886">
    <property type="term" value="P:intracellular protein transport"/>
    <property type="evidence" value="ECO:0007669"/>
    <property type="project" value="TreeGrafter"/>
</dbReference>
<evidence type="ECO:0000313" key="3">
    <source>
        <dbReference type="Proteomes" id="UP000612746"/>
    </source>
</evidence>
<dbReference type="Pfam" id="PF09325">
    <property type="entry name" value="Vps5"/>
    <property type="match status" value="1"/>
</dbReference>
<dbReference type="Gene3D" id="1.20.1270.60">
    <property type="entry name" value="Arfaptin homology (AH) domain/BAR domain"/>
    <property type="match status" value="1"/>
</dbReference>
<dbReference type="InterPro" id="IPR036871">
    <property type="entry name" value="PX_dom_sf"/>
</dbReference>
<gene>
    <name evidence="2" type="ORF">INT44_002358</name>
</gene>
<dbReference type="EMBL" id="JAEPRA010000005">
    <property type="protein sequence ID" value="KAG2185565.1"/>
    <property type="molecule type" value="Genomic_DNA"/>
</dbReference>
<comment type="caution">
    <text evidence="2">The sequence shown here is derived from an EMBL/GenBank/DDBJ whole genome shotgun (WGS) entry which is preliminary data.</text>
</comment>
<dbReference type="GO" id="GO:0030905">
    <property type="term" value="C:retromer, tubulation complex"/>
    <property type="evidence" value="ECO:0007669"/>
    <property type="project" value="TreeGrafter"/>
</dbReference>
<dbReference type="GO" id="GO:0032266">
    <property type="term" value="F:phosphatidylinositol-3-phosphate binding"/>
    <property type="evidence" value="ECO:0007669"/>
    <property type="project" value="TreeGrafter"/>
</dbReference>
<dbReference type="Proteomes" id="UP000612746">
    <property type="component" value="Unassembled WGS sequence"/>
</dbReference>
<accession>A0A8H7Q5A2</accession>
<reference evidence="2" key="1">
    <citation type="submission" date="2020-12" db="EMBL/GenBank/DDBJ databases">
        <title>Metabolic potential, ecology and presence of endohyphal bacteria is reflected in genomic diversity of Mucoromycotina.</title>
        <authorList>
            <person name="Muszewska A."/>
            <person name="Okrasinska A."/>
            <person name="Steczkiewicz K."/>
            <person name="Drgas O."/>
            <person name="Orlowska M."/>
            <person name="Perlinska-Lenart U."/>
            <person name="Aleksandrzak-Piekarczyk T."/>
            <person name="Szatraj K."/>
            <person name="Zielenkiewicz U."/>
            <person name="Pilsyk S."/>
            <person name="Malc E."/>
            <person name="Mieczkowski P."/>
            <person name="Kruszewska J.S."/>
            <person name="Biernat P."/>
            <person name="Pawlowska J."/>
        </authorList>
    </citation>
    <scope>NUCLEOTIDE SEQUENCE</scope>
    <source>
        <strain evidence="2">WA0000051536</strain>
    </source>
</reference>